<dbReference type="AlphaFoldDB" id="A0A1Q8QZY1"/>
<dbReference type="Gene3D" id="3.40.50.1100">
    <property type="match status" value="3"/>
</dbReference>
<dbReference type="InterPro" id="IPR001926">
    <property type="entry name" value="TrpB-like_PALP"/>
</dbReference>
<dbReference type="InterPro" id="IPR036052">
    <property type="entry name" value="TrpB-like_PALP_sf"/>
</dbReference>
<keyword evidence="5" id="KW-1185">Reference proteome</keyword>
<dbReference type="RefSeq" id="WP_075364169.1">
    <property type="nucleotide sequence ID" value="NZ_MLBF01000007.1"/>
</dbReference>
<comment type="caution">
    <text evidence="4">The sequence shown here is derived from an EMBL/GenBank/DDBJ whole genome shotgun (WGS) entry which is preliminary data.</text>
</comment>
<organism evidence="4 5">
    <name type="scientific">Desulfosporosinus metallidurans</name>
    <dbReference type="NCBI Taxonomy" id="1888891"/>
    <lineage>
        <taxon>Bacteria</taxon>
        <taxon>Bacillati</taxon>
        <taxon>Bacillota</taxon>
        <taxon>Clostridia</taxon>
        <taxon>Eubacteriales</taxon>
        <taxon>Desulfitobacteriaceae</taxon>
        <taxon>Desulfosporosinus</taxon>
    </lineage>
</organism>
<dbReference type="NCBIfam" id="NF006058">
    <property type="entry name" value="PRK08206.1"/>
    <property type="match status" value="1"/>
</dbReference>
<dbReference type="NCBIfam" id="TIGR01747">
    <property type="entry name" value="diampropi_NH3ly"/>
    <property type="match status" value="1"/>
</dbReference>
<protein>
    <submittedName>
        <fullName evidence="4">Threonine dehydratase</fullName>
    </submittedName>
</protein>
<dbReference type="EMBL" id="MLBF01000007">
    <property type="protein sequence ID" value="OLN32700.1"/>
    <property type="molecule type" value="Genomic_DNA"/>
</dbReference>
<comment type="cofactor">
    <cofactor evidence="1">
        <name>pyridoxal 5'-phosphate</name>
        <dbReference type="ChEBI" id="CHEBI:597326"/>
    </cofactor>
</comment>
<dbReference type="OrthoDB" id="34584at2"/>
<evidence type="ECO:0000313" key="5">
    <source>
        <dbReference type="Proteomes" id="UP000186102"/>
    </source>
</evidence>
<feature type="domain" description="Tryptophan synthase beta chain-like PALP" evidence="3">
    <location>
        <begin position="41"/>
        <end position="366"/>
    </location>
</feature>
<evidence type="ECO:0000256" key="2">
    <source>
        <dbReference type="ARBA" id="ARBA00022898"/>
    </source>
</evidence>
<sequence>MNEEIKWIENNMLKNYGDGVSTELFSELEIDKARKFHSTFPDYEPTPLRSLQKLAMNYGVGGIFVKDESFRFGLNAFKALGGSYAIGRYLAKRLNKDISELPFDVLTSPEVKKQLGDITFATTTDGNHGRGIAWTARQLRQKSVVYMPKGSSQFRLEKIREEGAEASITDLNYDDAVRMTAVEAEKNGWIVVQDTSWEGYEEIPSWIMQGYGTMSAEALEEMNNLGVEKPTHIFVQAGVGALAGSVQGYFASLFKADRPKTVIVEANKADCLYKSALARDGKPRVVGGDMSTIMAGLACGEPNLIGWNILRDYSNMFVSSPDWVAARGMRVLANPLLGDPKVISGESGAVTAGLLSSLLKDQAFKDAREALQLNEKSQILIFNTEGNTDPYKYRSIVWDGELPSTGR</sequence>
<dbReference type="NCBIfam" id="TIGR03528">
    <property type="entry name" value="2_3_DAP_am_ly"/>
    <property type="match status" value="1"/>
</dbReference>
<dbReference type="PANTHER" id="PTHR42937:SF1">
    <property type="entry name" value="DIAMINOPROPIONATE AMMONIA-LYASE"/>
    <property type="match status" value="1"/>
</dbReference>
<evidence type="ECO:0000313" key="4">
    <source>
        <dbReference type="EMBL" id="OLN32700.1"/>
    </source>
</evidence>
<dbReference type="GO" id="GO:0008838">
    <property type="term" value="F:diaminopropionate ammonia-lyase activity"/>
    <property type="evidence" value="ECO:0007669"/>
    <property type="project" value="InterPro"/>
</dbReference>
<gene>
    <name evidence="4" type="ORF">DSOL_1451</name>
</gene>
<name>A0A1Q8QZY1_9FIRM</name>
<dbReference type="InterPro" id="IPR019871">
    <property type="entry name" value="DiNH2propionate_NH3-lyase_sub"/>
</dbReference>
<keyword evidence="2" id="KW-0663">Pyridoxal phosphate</keyword>
<dbReference type="Proteomes" id="UP000186102">
    <property type="component" value="Unassembled WGS sequence"/>
</dbReference>
<dbReference type="CDD" id="cd00640">
    <property type="entry name" value="Trp-synth-beta_II"/>
    <property type="match status" value="1"/>
</dbReference>
<proteinExistence type="predicted"/>
<reference evidence="4 5" key="1">
    <citation type="submission" date="2016-09" db="EMBL/GenBank/DDBJ databases">
        <title>Complete genome of Desulfosporosinus sp. OL.</title>
        <authorList>
            <person name="Mardanov A."/>
            <person name="Beletsky A."/>
            <person name="Panova A."/>
            <person name="Karnachuk O."/>
            <person name="Ravin N."/>
        </authorList>
    </citation>
    <scope>NUCLEOTIDE SEQUENCE [LARGE SCALE GENOMIC DNA]</scope>
    <source>
        <strain evidence="4 5">OL</strain>
    </source>
</reference>
<dbReference type="GO" id="GO:0030170">
    <property type="term" value="F:pyridoxal phosphate binding"/>
    <property type="evidence" value="ECO:0007669"/>
    <property type="project" value="InterPro"/>
</dbReference>
<accession>A0A1Q8QZY1</accession>
<evidence type="ECO:0000256" key="1">
    <source>
        <dbReference type="ARBA" id="ARBA00001933"/>
    </source>
</evidence>
<dbReference type="PANTHER" id="PTHR42937">
    <property type="match status" value="1"/>
</dbReference>
<dbReference type="Pfam" id="PF00291">
    <property type="entry name" value="PALP"/>
    <property type="match status" value="1"/>
</dbReference>
<dbReference type="InterPro" id="IPR010081">
    <property type="entry name" value="DiNH2opropionate_NH3_lyase"/>
</dbReference>
<dbReference type="GO" id="GO:1901605">
    <property type="term" value="P:alpha-amino acid metabolic process"/>
    <property type="evidence" value="ECO:0007669"/>
    <property type="project" value="UniProtKB-ARBA"/>
</dbReference>
<evidence type="ECO:0000259" key="3">
    <source>
        <dbReference type="Pfam" id="PF00291"/>
    </source>
</evidence>
<dbReference type="SUPFAM" id="SSF53686">
    <property type="entry name" value="Tryptophan synthase beta subunit-like PLP-dependent enzymes"/>
    <property type="match status" value="1"/>
</dbReference>
<dbReference type="STRING" id="1888891.DSOL_1451"/>